<dbReference type="AlphaFoldDB" id="U5C4A4"/>
<reference evidence="1 2" key="1">
    <citation type="journal article" date="2013" name="Genome Announc.">
        <title>Draft Genome Sequence of the Psychrophilic and Alkaliphilic Rhodonellum psychrophilum Strain GCM71T.</title>
        <authorList>
            <person name="Hauptmann A.L."/>
            <person name="Glaring M.A."/>
            <person name="Hallin P.F."/>
            <person name="Prieme A."/>
            <person name="Stougaard P."/>
        </authorList>
    </citation>
    <scope>NUCLEOTIDE SEQUENCE [LARGE SCALE GENOMIC DNA]</scope>
    <source>
        <strain evidence="1 2">GCM71</strain>
    </source>
</reference>
<organism evidence="1 2">
    <name type="scientific">Rhodonellum psychrophilum GCM71 = DSM 17998</name>
    <dbReference type="NCBI Taxonomy" id="1123057"/>
    <lineage>
        <taxon>Bacteria</taxon>
        <taxon>Pseudomonadati</taxon>
        <taxon>Bacteroidota</taxon>
        <taxon>Cytophagia</taxon>
        <taxon>Cytophagales</taxon>
        <taxon>Cytophagaceae</taxon>
        <taxon>Rhodonellum</taxon>
    </lineage>
</organism>
<dbReference type="EMBL" id="AWXR01000018">
    <property type="protein sequence ID" value="ERM83032.1"/>
    <property type="molecule type" value="Genomic_DNA"/>
</dbReference>
<sequence>MPDGDFTGIDIDLFTWLITSKIKEMHENLGNLIHFKIHQRAFASSQMRARN</sequence>
<proteinExistence type="predicted"/>
<protein>
    <submittedName>
        <fullName evidence="1">Uncharacterized protein</fullName>
    </submittedName>
</protein>
<evidence type="ECO:0000313" key="2">
    <source>
        <dbReference type="Proteomes" id="UP000016843"/>
    </source>
</evidence>
<name>U5C4A4_9BACT</name>
<keyword evidence="2" id="KW-1185">Reference proteome</keyword>
<accession>U5C4A4</accession>
<gene>
    <name evidence="1" type="ORF">P872_06045</name>
</gene>
<dbReference type="Proteomes" id="UP000016843">
    <property type="component" value="Unassembled WGS sequence"/>
</dbReference>
<evidence type="ECO:0000313" key="1">
    <source>
        <dbReference type="EMBL" id="ERM83032.1"/>
    </source>
</evidence>
<comment type="caution">
    <text evidence="1">The sequence shown here is derived from an EMBL/GenBank/DDBJ whole genome shotgun (WGS) entry which is preliminary data.</text>
</comment>